<dbReference type="Pfam" id="PF01979">
    <property type="entry name" value="Amidohydro_1"/>
    <property type="match status" value="1"/>
</dbReference>
<evidence type="ECO:0000256" key="1">
    <source>
        <dbReference type="ARBA" id="ARBA00022801"/>
    </source>
</evidence>
<protein>
    <submittedName>
        <fullName evidence="4">Adenine deaminase</fullName>
    </submittedName>
</protein>
<feature type="region of interest" description="Disordered" evidence="2">
    <location>
        <begin position="320"/>
        <end position="353"/>
    </location>
</feature>
<dbReference type="Proteomes" id="UP001174909">
    <property type="component" value="Unassembled WGS sequence"/>
</dbReference>
<dbReference type="PANTHER" id="PTHR11113:SF2">
    <property type="entry name" value="ADENINE DEAMINASE"/>
    <property type="match status" value="1"/>
</dbReference>
<evidence type="ECO:0000313" key="5">
    <source>
        <dbReference type="Proteomes" id="UP001174909"/>
    </source>
</evidence>
<dbReference type="EMBL" id="CASHTH010000420">
    <property type="protein sequence ID" value="CAI8000857.1"/>
    <property type="molecule type" value="Genomic_DNA"/>
</dbReference>
<evidence type="ECO:0000259" key="3">
    <source>
        <dbReference type="Pfam" id="PF01979"/>
    </source>
</evidence>
<keyword evidence="1" id="KW-0378">Hydrolase</keyword>
<name>A0AA35R2P0_GEOBA</name>
<evidence type="ECO:0000256" key="2">
    <source>
        <dbReference type="SAM" id="MobiDB-lite"/>
    </source>
</evidence>
<dbReference type="Gene3D" id="3.20.20.140">
    <property type="entry name" value="Metal-dependent hydrolases"/>
    <property type="match status" value="1"/>
</dbReference>
<sequence length="353" mass="38456">MEMAVSQGRICYVGPSADHTRGDETRVIDARGRWIAPGFIDAHTHIGHFCRPFELLQAYAPHGTTALMASCDEHTVAFGLTGMRLFLDEVASHPLRVYTLISMAAPQDPLLCRTESLSDQEVAEALRDPRVLGLGEVVSWLRLVQGDPDLLARIEMTLGQGKIVHGHTAGARDRRLNAIAAASVSSCHEPISGEDALARLRLGYWTMLREGSFRQDLEATLKPLLAAGVDTGRLILVTDGMAPDDVAEHGHMDHVIRRAVECGLSPVRAIQAVTLHPAMYSGLEQDIGGLAPGRFADFVLLDDLDTVRVGRHLHRRRVGGRGRRVEGGCRSAALPGRHGAQDRLPPARCRPRT</sequence>
<evidence type="ECO:0000313" key="4">
    <source>
        <dbReference type="EMBL" id="CAI8000857.1"/>
    </source>
</evidence>
<organism evidence="4 5">
    <name type="scientific">Geodia barretti</name>
    <name type="common">Barrett's horny sponge</name>
    <dbReference type="NCBI Taxonomy" id="519541"/>
    <lineage>
        <taxon>Eukaryota</taxon>
        <taxon>Metazoa</taxon>
        <taxon>Porifera</taxon>
        <taxon>Demospongiae</taxon>
        <taxon>Heteroscleromorpha</taxon>
        <taxon>Tetractinellida</taxon>
        <taxon>Astrophorina</taxon>
        <taxon>Geodiidae</taxon>
        <taxon>Geodia</taxon>
    </lineage>
</organism>
<dbReference type="AlphaFoldDB" id="A0AA35R2P0"/>
<reference evidence="4" key="1">
    <citation type="submission" date="2023-03" db="EMBL/GenBank/DDBJ databases">
        <authorList>
            <person name="Steffen K."/>
            <person name="Cardenas P."/>
        </authorList>
    </citation>
    <scope>NUCLEOTIDE SEQUENCE</scope>
</reference>
<dbReference type="InterPro" id="IPR006680">
    <property type="entry name" value="Amidohydro-rel"/>
</dbReference>
<accession>A0AA35R2P0</accession>
<gene>
    <name evidence="4" type="ORF">GBAR_LOCUS3039</name>
</gene>
<feature type="domain" description="Amidohydrolase-related" evidence="3">
    <location>
        <begin position="35"/>
        <end position="303"/>
    </location>
</feature>
<comment type="caution">
    <text evidence="4">The sequence shown here is derived from an EMBL/GenBank/DDBJ whole genome shotgun (WGS) entry which is preliminary data.</text>
</comment>
<dbReference type="SUPFAM" id="SSF51556">
    <property type="entry name" value="Metallo-dependent hydrolases"/>
    <property type="match status" value="1"/>
</dbReference>
<dbReference type="PANTHER" id="PTHR11113">
    <property type="entry name" value="N-ACETYLGLUCOSAMINE-6-PHOSPHATE DEACETYLASE"/>
    <property type="match status" value="1"/>
</dbReference>
<proteinExistence type="predicted"/>
<dbReference type="InterPro" id="IPR032466">
    <property type="entry name" value="Metal_Hydrolase"/>
</dbReference>
<keyword evidence="5" id="KW-1185">Reference proteome</keyword>
<dbReference type="Gene3D" id="2.30.40.10">
    <property type="entry name" value="Urease, subunit C, domain 1"/>
    <property type="match status" value="1"/>
</dbReference>
<dbReference type="SUPFAM" id="SSF51338">
    <property type="entry name" value="Composite domain of metallo-dependent hydrolases"/>
    <property type="match status" value="1"/>
</dbReference>
<dbReference type="GO" id="GO:0000034">
    <property type="term" value="F:adenine deaminase activity"/>
    <property type="evidence" value="ECO:0007669"/>
    <property type="project" value="TreeGrafter"/>
</dbReference>
<dbReference type="InterPro" id="IPR011059">
    <property type="entry name" value="Metal-dep_hydrolase_composite"/>
</dbReference>